<reference evidence="1 2" key="1">
    <citation type="submission" date="2011-04" db="EMBL/GenBank/DDBJ databases">
        <authorList>
            <person name="Muzny D."/>
            <person name="Qin X."/>
            <person name="Deng J."/>
            <person name="Jiang H."/>
            <person name="Liu Y."/>
            <person name="Qu J."/>
            <person name="Song X.-Z."/>
            <person name="Zhang L."/>
            <person name="Thornton R."/>
            <person name="Coyle M."/>
            <person name="Francisco L."/>
            <person name="Jackson L."/>
            <person name="Javaid M."/>
            <person name="Korchina V."/>
            <person name="Kovar C."/>
            <person name="Mata R."/>
            <person name="Mathew T."/>
            <person name="Ngo R."/>
            <person name="Nguyen L."/>
            <person name="Nguyen N."/>
            <person name="Okwuonu G."/>
            <person name="Ongeri F."/>
            <person name="Pham C."/>
            <person name="Simmons D."/>
            <person name="Wilczek-Boney K."/>
            <person name="Hale W."/>
            <person name="Jakkamsetti A."/>
            <person name="Pham P."/>
            <person name="Ruth R."/>
            <person name="San Lucas F."/>
            <person name="Warren J."/>
            <person name="Zhang J."/>
            <person name="Zhao Z."/>
            <person name="Zhou C."/>
            <person name="Zhu D."/>
            <person name="Lee S."/>
            <person name="Bess C."/>
            <person name="Blankenburg K."/>
            <person name="Forbes L."/>
            <person name="Fu Q."/>
            <person name="Gubbala S."/>
            <person name="Hirani K."/>
            <person name="Jayaseelan J.C."/>
            <person name="Lara F."/>
            <person name="Munidasa M."/>
            <person name="Palculict T."/>
            <person name="Patil S."/>
            <person name="Pu L.-L."/>
            <person name="Saada N."/>
            <person name="Tang L."/>
            <person name="Weissenberger G."/>
            <person name="Zhu Y."/>
            <person name="Hemphill L."/>
            <person name="Shang Y."/>
            <person name="Youmans B."/>
            <person name="Ayvaz T."/>
            <person name="Ross M."/>
            <person name="Santibanez J."/>
            <person name="Aqrawi P."/>
            <person name="Gross S."/>
            <person name="Joshi V."/>
            <person name="Fowler G."/>
            <person name="Nazareth L."/>
            <person name="Reid J."/>
            <person name="Worley K."/>
            <person name="Petrosino J."/>
            <person name="Highlander S."/>
            <person name="Gibbs R."/>
        </authorList>
    </citation>
    <scope>NUCLEOTIDE SEQUENCE [LARGE SCALE GENOMIC DNA]</scope>
    <source>
        <strain evidence="1 2">ATCC 700821</strain>
    </source>
</reference>
<accession>F9DLJ8</accession>
<dbReference type="AlphaFoldDB" id="F9DLJ8"/>
<dbReference type="EMBL" id="AFPY01000126">
    <property type="protein sequence ID" value="EGQ12776.1"/>
    <property type="molecule type" value="Genomic_DNA"/>
</dbReference>
<dbReference type="HOGENOM" id="CLU_3102305_0_0_10"/>
<dbReference type="Proteomes" id="UP000004123">
    <property type="component" value="Unassembled WGS sequence"/>
</dbReference>
<sequence>MLIVSINLLMSRSILNHLEIQEDFGTLYALHISLRMPIIHYKSTNKSLEAM</sequence>
<dbReference type="STRING" id="997353.HMPREF9144_2540"/>
<comment type="caution">
    <text evidence="1">The sequence shown here is derived from an EMBL/GenBank/DDBJ whole genome shotgun (WGS) entry which is preliminary data.</text>
</comment>
<evidence type="ECO:0000313" key="2">
    <source>
        <dbReference type="Proteomes" id="UP000004123"/>
    </source>
</evidence>
<gene>
    <name evidence="1" type="ORF">HMPREF9144_2540</name>
</gene>
<name>F9DLJ8_9BACT</name>
<proteinExistence type="predicted"/>
<organism evidence="1 2">
    <name type="scientific">Prevotella pallens ATCC 700821</name>
    <dbReference type="NCBI Taxonomy" id="997353"/>
    <lineage>
        <taxon>Bacteria</taxon>
        <taxon>Pseudomonadati</taxon>
        <taxon>Bacteroidota</taxon>
        <taxon>Bacteroidia</taxon>
        <taxon>Bacteroidales</taxon>
        <taxon>Prevotellaceae</taxon>
        <taxon>Prevotella</taxon>
    </lineage>
</organism>
<evidence type="ECO:0000313" key="1">
    <source>
        <dbReference type="EMBL" id="EGQ12776.1"/>
    </source>
</evidence>
<protein>
    <submittedName>
        <fullName evidence="1">Uncharacterized protein</fullName>
    </submittedName>
</protein>